<dbReference type="OrthoDB" id="9809324at2"/>
<dbReference type="Pfam" id="PF13304">
    <property type="entry name" value="AAA_21"/>
    <property type="match status" value="1"/>
</dbReference>
<dbReference type="GO" id="GO:0016887">
    <property type="term" value="F:ATP hydrolysis activity"/>
    <property type="evidence" value="ECO:0007669"/>
    <property type="project" value="InterPro"/>
</dbReference>
<dbReference type="AlphaFoldDB" id="A0A179CAY1"/>
<gene>
    <name evidence="2" type="ORF">A3O14_04225</name>
</gene>
<organism evidence="2 3">
    <name type="scientific">Ligilactobacillus aviarius</name>
    <dbReference type="NCBI Taxonomy" id="1606"/>
    <lineage>
        <taxon>Bacteria</taxon>
        <taxon>Bacillati</taxon>
        <taxon>Bacillota</taxon>
        <taxon>Bacilli</taxon>
        <taxon>Lactobacillales</taxon>
        <taxon>Lactobacillaceae</taxon>
        <taxon>Ligilactobacillus</taxon>
    </lineage>
</organism>
<dbReference type="SMART" id="SM00382">
    <property type="entry name" value="AAA"/>
    <property type="match status" value="1"/>
</dbReference>
<proteinExistence type="predicted"/>
<comment type="caution">
    <text evidence="2">The sequence shown here is derived from an EMBL/GenBank/DDBJ whole genome shotgun (WGS) entry which is preliminary data.</text>
</comment>
<dbReference type="EMBL" id="LVKI01000013">
    <property type="protein sequence ID" value="OAQ08322.1"/>
    <property type="molecule type" value="Genomic_DNA"/>
</dbReference>
<dbReference type="PANTHER" id="PTHR40396">
    <property type="entry name" value="ATPASE-LIKE PROTEIN"/>
    <property type="match status" value="1"/>
</dbReference>
<reference evidence="3" key="1">
    <citation type="submission" date="2016-03" db="EMBL/GenBank/DDBJ databases">
        <authorList>
            <person name="Johnson T.J."/>
            <person name="Youmans B."/>
            <person name="Case K."/>
            <person name="Noll S."/>
        </authorList>
    </citation>
    <scope>NUCLEOTIDE SEQUENCE [LARGE SCALE GENOMIC DNA]</scope>
    <source>
        <strain evidence="3">UMNLAv8</strain>
    </source>
</reference>
<dbReference type="PANTHER" id="PTHR40396:SF1">
    <property type="entry name" value="ATPASE AAA-TYPE CORE DOMAIN-CONTAINING PROTEIN"/>
    <property type="match status" value="1"/>
</dbReference>
<dbReference type="InterPro" id="IPR027417">
    <property type="entry name" value="P-loop_NTPase"/>
</dbReference>
<name>A0A179CAY1_9LACO</name>
<evidence type="ECO:0000313" key="2">
    <source>
        <dbReference type="EMBL" id="OAQ08322.1"/>
    </source>
</evidence>
<dbReference type="GO" id="GO:0005524">
    <property type="term" value="F:ATP binding"/>
    <property type="evidence" value="ECO:0007669"/>
    <property type="project" value="InterPro"/>
</dbReference>
<feature type="domain" description="AAA+ ATPase" evidence="1">
    <location>
        <begin position="28"/>
        <end position="405"/>
    </location>
</feature>
<evidence type="ECO:0000313" key="3">
    <source>
        <dbReference type="Proteomes" id="UP000078520"/>
    </source>
</evidence>
<accession>A0A179CAY1</accession>
<dbReference type="RefSeq" id="WP_064208669.1">
    <property type="nucleotide sequence ID" value="NZ_LVKC01000041.1"/>
</dbReference>
<dbReference type="SUPFAM" id="SSF52540">
    <property type="entry name" value="P-loop containing nucleoside triphosphate hydrolases"/>
    <property type="match status" value="1"/>
</dbReference>
<dbReference type="InterPro" id="IPR003593">
    <property type="entry name" value="AAA+_ATPase"/>
</dbReference>
<dbReference type="InterPro" id="IPR003959">
    <property type="entry name" value="ATPase_AAA_core"/>
</dbReference>
<sequence>MEFTKLHFENYKSLKNLTIDLKKNSKGTKKLIAIYGENGAGKTNIIDALKNLCLSLITLEANTEWSNIMAKQSQNNDEESKSPQMNFKKMVFFDNHRNIEKVFKNAHMIGEKENTRIVYDFDIHGRKGTYEFDFSSQNELVKEKLEYVVNKRKGLLFEIKKDVETDNLVEKYNRVLIKNRDLKSDIRKEVKKFWGKHSFLSILNFILSDDNYEKNFLKENISLRLIEIINEFKSFLFYKHSEIETTEKTIKFENVLLDFSVGFLKNTNDSVDKIRNTEDLLNEILPRLSSSISYVKYDIKNINESIIKYELILCKVIGGKNRDIRFIDESDGTKNVIKILPLILGAMAGKVVIIDEIDNGIHDLLMEGIIQEFKDYINGQLIFTTHDTLLMKNLDKGCVYLLNIDANGNKEAYSLDEFSIKNSDGQNKTKQYLEGKFDAIPYIDRINLNYVNKILNRKEE</sequence>
<evidence type="ECO:0000259" key="1">
    <source>
        <dbReference type="SMART" id="SM00382"/>
    </source>
</evidence>
<protein>
    <recommendedName>
        <fullName evidence="1">AAA+ ATPase domain-containing protein</fullName>
    </recommendedName>
</protein>
<dbReference type="Proteomes" id="UP000078520">
    <property type="component" value="Unassembled WGS sequence"/>
</dbReference>
<dbReference type="Gene3D" id="3.40.50.300">
    <property type="entry name" value="P-loop containing nucleotide triphosphate hydrolases"/>
    <property type="match status" value="1"/>
</dbReference>